<keyword evidence="5" id="KW-1185">Reference proteome</keyword>
<reference evidence="4" key="1">
    <citation type="journal article" date="2020" name="Stud. Mycol.">
        <title>101 Dothideomycetes genomes: a test case for predicting lifestyles and emergence of pathogens.</title>
        <authorList>
            <person name="Haridas S."/>
            <person name="Albert R."/>
            <person name="Binder M."/>
            <person name="Bloem J."/>
            <person name="Labutti K."/>
            <person name="Salamov A."/>
            <person name="Andreopoulos B."/>
            <person name="Baker S."/>
            <person name="Barry K."/>
            <person name="Bills G."/>
            <person name="Bluhm B."/>
            <person name="Cannon C."/>
            <person name="Castanera R."/>
            <person name="Culley D."/>
            <person name="Daum C."/>
            <person name="Ezra D."/>
            <person name="Gonzalez J."/>
            <person name="Henrissat B."/>
            <person name="Kuo A."/>
            <person name="Liang C."/>
            <person name="Lipzen A."/>
            <person name="Lutzoni F."/>
            <person name="Magnuson J."/>
            <person name="Mondo S."/>
            <person name="Nolan M."/>
            <person name="Ohm R."/>
            <person name="Pangilinan J."/>
            <person name="Park H.-J."/>
            <person name="Ramirez L."/>
            <person name="Alfaro M."/>
            <person name="Sun H."/>
            <person name="Tritt A."/>
            <person name="Yoshinaga Y."/>
            <person name="Zwiers L.-H."/>
            <person name="Turgeon B."/>
            <person name="Goodwin S."/>
            <person name="Spatafora J."/>
            <person name="Crous P."/>
            <person name="Grigoriev I."/>
        </authorList>
    </citation>
    <scope>NUCLEOTIDE SEQUENCE</scope>
    <source>
        <strain evidence="4">ATCC 36951</strain>
    </source>
</reference>
<dbReference type="Proteomes" id="UP000799537">
    <property type="component" value="Unassembled WGS sequence"/>
</dbReference>
<evidence type="ECO:0000313" key="4">
    <source>
        <dbReference type="EMBL" id="KAF2162473.1"/>
    </source>
</evidence>
<accession>A0A6A6C6J9</accession>
<dbReference type="RefSeq" id="XP_033663362.1">
    <property type="nucleotide sequence ID" value="XM_033808419.1"/>
</dbReference>
<name>A0A6A6C6J9_ZASCE</name>
<keyword evidence="2" id="KW-1133">Transmembrane helix</keyword>
<feature type="chain" id="PRO_5025642934" description="Mid2 domain-containing protein" evidence="3">
    <location>
        <begin position="21"/>
        <end position="409"/>
    </location>
</feature>
<dbReference type="OrthoDB" id="3649267at2759"/>
<dbReference type="EMBL" id="ML993613">
    <property type="protein sequence ID" value="KAF2162473.1"/>
    <property type="molecule type" value="Genomic_DNA"/>
</dbReference>
<proteinExistence type="predicted"/>
<evidence type="ECO:0000256" key="3">
    <source>
        <dbReference type="SAM" id="SignalP"/>
    </source>
</evidence>
<dbReference type="PANTHER" id="PTHR16861:SF4">
    <property type="entry name" value="SH3 DOMAIN PROTEIN (AFU_ORTHOLOGUE AFUA_1G13610)"/>
    <property type="match status" value="1"/>
</dbReference>
<evidence type="ECO:0008006" key="6">
    <source>
        <dbReference type="Google" id="ProtNLM"/>
    </source>
</evidence>
<dbReference type="AlphaFoldDB" id="A0A6A6C6J9"/>
<sequence>MTALVRLVLLVSALALGGLCQTGNVAFGYNPLCNGSFADANATGVYYYNPHVDQGQQARQPDNNSGKTRDIGIAFTGANYSDDFGLGYDVCGMNFGPFPDNTNLRGQADNGSCTTMFDADCVNAIELAVQQYALDLVANPTPEPNSNLTQQSLPGVCNSIGEMLQSNIPQECTKYVNGSTQVGSRTGLTGYNESLVYATGCTVRNNNGTWYELLSDTVDYNSETYSILTQTVTPIIAVWMPIANADRPSTISYATAGMICVNVNHFNPGSVVPAALPSPTPVGSGGGLSGGAIAGIVVGVVVGVALIVGLAVWWFLAKRRKGKKSTELPVNEKDTIDMSGNAVVGDTDYKHTQSSPVEAPAEERPLAELENQDFRPELDAGKDNQVFESDAKPSAPAVELEGSAPNAQR</sequence>
<feature type="compositionally biased region" description="Basic and acidic residues" evidence="1">
    <location>
        <begin position="361"/>
        <end position="382"/>
    </location>
</feature>
<feature type="region of interest" description="Disordered" evidence="1">
    <location>
        <begin position="339"/>
        <end position="409"/>
    </location>
</feature>
<keyword evidence="3" id="KW-0732">Signal</keyword>
<dbReference type="GeneID" id="54561691"/>
<organism evidence="4 5">
    <name type="scientific">Zasmidium cellare ATCC 36951</name>
    <dbReference type="NCBI Taxonomy" id="1080233"/>
    <lineage>
        <taxon>Eukaryota</taxon>
        <taxon>Fungi</taxon>
        <taxon>Dikarya</taxon>
        <taxon>Ascomycota</taxon>
        <taxon>Pezizomycotina</taxon>
        <taxon>Dothideomycetes</taxon>
        <taxon>Dothideomycetidae</taxon>
        <taxon>Mycosphaerellales</taxon>
        <taxon>Mycosphaerellaceae</taxon>
        <taxon>Zasmidium</taxon>
    </lineage>
</organism>
<keyword evidence="2" id="KW-0472">Membrane</keyword>
<gene>
    <name evidence="4" type="ORF">M409DRAFT_27098</name>
</gene>
<feature type="signal peptide" evidence="3">
    <location>
        <begin position="1"/>
        <end position="20"/>
    </location>
</feature>
<dbReference type="PANTHER" id="PTHR16861">
    <property type="entry name" value="GLYCOPROTEIN 38"/>
    <property type="match status" value="1"/>
</dbReference>
<protein>
    <recommendedName>
        <fullName evidence="6">Mid2 domain-containing protein</fullName>
    </recommendedName>
</protein>
<evidence type="ECO:0000313" key="5">
    <source>
        <dbReference type="Proteomes" id="UP000799537"/>
    </source>
</evidence>
<feature type="transmembrane region" description="Helical" evidence="2">
    <location>
        <begin position="292"/>
        <end position="316"/>
    </location>
</feature>
<evidence type="ECO:0000256" key="2">
    <source>
        <dbReference type="SAM" id="Phobius"/>
    </source>
</evidence>
<keyword evidence="2" id="KW-0812">Transmembrane</keyword>
<evidence type="ECO:0000256" key="1">
    <source>
        <dbReference type="SAM" id="MobiDB-lite"/>
    </source>
</evidence>